<evidence type="ECO:0000313" key="1">
    <source>
        <dbReference type="EMBL" id="CDH44372.1"/>
    </source>
</evidence>
<dbReference type="Proteomes" id="UP000019184">
    <property type="component" value="Unassembled WGS sequence"/>
</dbReference>
<dbReference type="AlphaFoldDB" id="A0A7U7G9G5"/>
<keyword evidence="2" id="KW-1185">Reference proteome</keyword>
<dbReference type="OrthoDB" id="9793663at2"/>
<sequence>MILIRPSHTGLIQHDTPGTFAALMDLYERNYINLRRLLPVMPSVQTARVSRICGGLDLHLRVIDRCRYTSELLLSYQFDQDDGSVIAEPNLRIRVYHDARVAEVLAAQPRHPPTFAADLFGCHPTHSASLFARWRSNRFLYKWLTYCLRQGHYFAE</sequence>
<dbReference type="PANTHER" id="PTHR38774:SF1">
    <property type="entry name" value="CYTOPLASMIC PROTEIN"/>
    <property type="match status" value="1"/>
</dbReference>
<gene>
    <name evidence="1" type="ORF">BN874_1620031</name>
</gene>
<dbReference type="Pfam" id="PF06853">
    <property type="entry name" value="DUF1249"/>
    <property type="match status" value="1"/>
</dbReference>
<dbReference type="InterPro" id="IPR009659">
    <property type="entry name" value="DUF1249"/>
</dbReference>
<accession>A0A7U7G9G5</accession>
<name>A0A7U7G9G5_9GAMM</name>
<comment type="caution">
    <text evidence="1">The sequence shown here is derived from an EMBL/GenBank/DDBJ whole genome shotgun (WGS) entry which is preliminary data.</text>
</comment>
<proteinExistence type="predicted"/>
<evidence type="ECO:0008006" key="3">
    <source>
        <dbReference type="Google" id="ProtNLM"/>
    </source>
</evidence>
<organism evidence="1 2">
    <name type="scientific">Candidatus Contendobacter odensis Run_B_J11</name>
    <dbReference type="NCBI Taxonomy" id="1400861"/>
    <lineage>
        <taxon>Bacteria</taxon>
        <taxon>Pseudomonadati</taxon>
        <taxon>Pseudomonadota</taxon>
        <taxon>Gammaproteobacteria</taxon>
        <taxon>Candidatus Competibacteraceae</taxon>
        <taxon>Candidatus Contendibacter</taxon>
    </lineage>
</organism>
<protein>
    <recommendedName>
        <fullName evidence="3">DUF1249 domain-containing protein</fullName>
    </recommendedName>
</protein>
<reference evidence="1 2" key="1">
    <citation type="journal article" date="2014" name="ISME J.">
        <title>Candidatus Competibacter-lineage genomes retrieved from metagenomes reveal functional metabolic diversity.</title>
        <authorList>
            <person name="McIlroy S.J."/>
            <person name="Albertsen M."/>
            <person name="Andresen E.K."/>
            <person name="Saunders A.M."/>
            <person name="Kristiansen R."/>
            <person name="Stokholm-Bjerregaard M."/>
            <person name="Nielsen K.L."/>
            <person name="Nielsen P.H."/>
        </authorList>
    </citation>
    <scope>NUCLEOTIDE SEQUENCE [LARGE SCALE GENOMIC DNA]</scope>
    <source>
        <strain evidence="1 2">Run_B_J11</strain>
    </source>
</reference>
<dbReference type="PANTHER" id="PTHR38774">
    <property type="entry name" value="CYTOPLASMIC PROTEIN-RELATED"/>
    <property type="match status" value="1"/>
</dbReference>
<dbReference type="RefSeq" id="WP_034431536.1">
    <property type="nucleotide sequence ID" value="NZ_CBTK010000071.1"/>
</dbReference>
<evidence type="ECO:0000313" key="2">
    <source>
        <dbReference type="Proteomes" id="UP000019184"/>
    </source>
</evidence>
<dbReference type="EMBL" id="CBTK010000071">
    <property type="protein sequence ID" value="CDH44372.1"/>
    <property type="molecule type" value="Genomic_DNA"/>
</dbReference>